<dbReference type="InterPro" id="IPR000313">
    <property type="entry name" value="PWWP_dom"/>
</dbReference>
<feature type="compositionally biased region" description="Basic and acidic residues" evidence="1">
    <location>
        <begin position="276"/>
        <end position="290"/>
    </location>
</feature>
<organism evidence="3 4">
    <name type="scientific">Zostera marina</name>
    <name type="common">Eelgrass</name>
    <dbReference type="NCBI Taxonomy" id="29655"/>
    <lineage>
        <taxon>Eukaryota</taxon>
        <taxon>Viridiplantae</taxon>
        <taxon>Streptophyta</taxon>
        <taxon>Embryophyta</taxon>
        <taxon>Tracheophyta</taxon>
        <taxon>Spermatophyta</taxon>
        <taxon>Magnoliopsida</taxon>
        <taxon>Liliopsida</taxon>
        <taxon>Zosteraceae</taxon>
        <taxon>Zostera</taxon>
    </lineage>
</organism>
<comment type="caution">
    <text evidence="3">The sequence shown here is derived from an EMBL/GenBank/DDBJ whole genome shotgun (WGS) entry which is preliminary data.</text>
</comment>
<name>A0A0K9NWY9_ZOSMR</name>
<dbReference type="InterPro" id="IPR052657">
    <property type="entry name" value="PDP_family_Arabidopsis"/>
</dbReference>
<dbReference type="Proteomes" id="UP000036987">
    <property type="component" value="Unassembled WGS sequence"/>
</dbReference>
<dbReference type="OMA" id="CISKEIR"/>
<evidence type="ECO:0000313" key="3">
    <source>
        <dbReference type="EMBL" id="KMZ60485.1"/>
    </source>
</evidence>
<evidence type="ECO:0000256" key="1">
    <source>
        <dbReference type="SAM" id="MobiDB-lite"/>
    </source>
</evidence>
<feature type="compositionally biased region" description="Basic and acidic residues" evidence="1">
    <location>
        <begin position="36"/>
        <end position="52"/>
    </location>
</feature>
<evidence type="ECO:0000313" key="4">
    <source>
        <dbReference type="Proteomes" id="UP000036987"/>
    </source>
</evidence>
<feature type="region of interest" description="Disordered" evidence="1">
    <location>
        <begin position="454"/>
        <end position="484"/>
    </location>
</feature>
<sequence length="546" mass="60115">MYYGQPEVSDDKPEFAPGDFVWGRLKNKRWWPGQVQDHDSASAEKKPRHREDSSTPIRVVFFGNSMEASLSSAQFKPFVSEFGNSIVASSFTGKSGYGRGAGFFGAVTKAAGELRKCVESGLSCRCVSKVGRYGDGDPIRPRDAPEGSSGLGFGEVEEFVRVLHGVASGAWKVDLVEASVMQGRLSAYLRWVGRWNRPLPDYHQCEGIEDFGGSEEKHSKRRNSKKERSMADLISDTVETPVKKRDAEERCDGDQSSRRRSRKKSKYLSPPYTLMEKNKNRSKTKEDESKAIVPYESSPAANSGNPNPPKKRTRRGKKKFSLDDDVSTNLLLSEFQLLALDTNSLPSEKMVRGFFDKFRSSVYVNGSDYENYCSKMIEPPQILSVDINTPIAVADADSPLNQLDQSNSVEVGLESKNKRVRKKKKSISCELGDLSPPATAAEITGNGVECLENGKKKKGRKKKASTSTTTTDIVVSPQTNPKPPLNFVQKSLEKMITTLKNSSGEREKLAEEMSGLLIKVNKMLSNAAADVKDSTAATTPTTTAAT</sequence>
<dbReference type="PANTHER" id="PTHR10688:SF5">
    <property type="entry name" value="PWWP DOMAIN-CONTAINING PROTEIN 1-RELATED"/>
    <property type="match status" value="1"/>
</dbReference>
<dbReference type="Pfam" id="PF00855">
    <property type="entry name" value="PWWP"/>
    <property type="match status" value="1"/>
</dbReference>
<keyword evidence="4" id="KW-1185">Reference proteome</keyword>
<dbReference type="CDD" id="cd05162">
    <property type="entry name" value="PWWP"/>
    <property type="match status" value="1"/>
</dbReference>
<reference evidence="4" key="1">
    <citation type="journal article" date="2016" name="Nature">
        <title>The genome of the seagrass Zostera marina reveals angiosperm adaptation to the sea.</title>
        <authorList>
            <person name="Olsen J.L."/>
            <person name="Rouze P."/>
            <person name="Verhelst B."/>
            <person name="Lin Y.-C."/>
            <person name="Bayer T."/>
            <person name="Collen J."/>
            <person name="Dattolo E."/>
            <person name="De Paoli E."/>
            <person name="Dittami S."/>
            <person name="Maumus F."/>
            <person name="Michel G."/>
            <person name="Kersting A."/>
            <person name="Lauritano C."/>
            <person name="Lohaus R."/>
            <person name="Toepel M."/>
            <person name="Tonon T."/>
            <person name="Vanneste K."/>
            <person name="Amirebrahimi M."/>
            <person name="Brakel J."/>
            <person name="Bostroem C."/>
            <person name="Chovatia M."/>
            <person name="Grimwood J."/>
            <person name="Jenkins J.W."/>
            <person name="Jueterbock A."/>
            <person name="Mraz A."/>
            <person name="Stam W.T."/>
            <person name="Tice H."/>
            <person name="Bornberg-Bauer E."/>
            <person name="Green P.J."/>
            <person name="Pearson G.A."/>
            <person name="Procaccini G."/>
            <person name="Duarte C.M."/>
            <person name="Schmutz J."/>
            <person name="Reusch T.B.H."/>
            <person name="Van de Peer Y."/>
        </authorList>
    </citation>
    <scope>NUCLEOTIDE SEQUENCE [LARGE SCALE GENOMIC DNA]</scope>
    <source>
        <strain evidence="4">cv. Finnish</strain>
    </source>
</reference>
<proteinExistence type="predicted"/>
<gene>
    <name evidence="3" type="ORF">ZOSMA_59G00460</name>
</gene>
<feature type="compositionally biased region" description="Basic residues" evidence="1">
    <location>
        <begin position="455"/>
        <end position="464"/>
    </location>
</feature>
<evidence type="ECO:0000259" key="2">
    <source>
        <dbReference type="PROSITE" id="PS50812"/>
    </source>
</evidence>
<dbReference type="PROSITE" id="PS50812">
    <property type="entry name" value="PWWP"/>
    <property type="match status" value="1"/>
</dbReference>
<feature type="region of interest" description="Disordered" evidence="1">
    <location>
        <begin position="33"/>
        <end position="52"/>
    </location>
</feature>
<dbReference type="SUPFAM" id="SSF63748">
    <property type="entry name" value="Tudor/PWWP/MBT"/>
    <property type="match status" value="1"/>
</dbReference>
<accession>A0A0K9NWY9</accession>
<dbReference type="AlphaFoldDB" id="A0A0K9NWY9"/>
<dbReference type="EMBL" id="LFYR01001622">
    <property type="protein sequence ID" value="KMZ60485.1"/>
    <property type="molecule type" value="Genomic_DNA"/>
</dbReference>
<feature type="region of interest" description="Disordered" evidence="1">
    <location>
        <begin position="207"/>
        <end position="321"/>
    </location>
</feature>
<feature type="domain" description="PWWP" evidence="2">
    <location>
        <begin position="17"/>
        <end position="81"/>
    </location>
</feature>
<feature type="compositionally biased region" description="Basic residues" evidence="1">
    <location>
        <begin position="309"/>
        <end position="319"/>
    </location>
</feature>
<dbReference type="PANTHER" id="PTHR10688">
    <property type="entry name" value="PWWP DOMAIN-CONTAINING PROTEIN"/>
    <property type="match status" value="1"/>
</dbReference>
<protein>
    <recommendedName>
        <fullName evidence="2">PWWP domain-containing protein</fullName>
    </recommendedName>
</protein>
<feature type="compositionally biased region" description="Basic and acidic residues" evidence="1">
    <location>
        <begin position="241"/>
        <end position="257"/>
    </location>
</feature>
<dbReference type="OrthoDB" id="62853at2759"/>
<dbReference type="Gene3D" id="2.30.30.140">
    <property type="match status" value="1"/>
</dbReference>